<evidence type="ECO:0000256" key="3">
    <source>
        <dbReference type="ARBA" id="ARBA00022833"/>
    </source>
</evidence>
<dbReference type="InterPro" id="IPR006913">
    <property type="entry name" value="CENP-V/GFA"/>
</dbReference>
<dbReference type="Proteomes" id="UP000199400">
    <property type="component" value="Unassembled WGS sequence"/>
</dbReference>
<keyword evidence="4" id="KW-0456">Lyase</keyword>
<name>A0A1I2E9K7_9BACT</name>
<accession>A0A1I2E9K7</accession>
<dbReference type="OrthoDB" id="9805575at2"/>
<keyword evidence="3" id="KW-0862">Zinc</keyword>
<gene>
    <name evidence="6" type="ORF">SAMN02745121_05942</name>
</gene>
<dbReference type="PANTHER" id="PTHR33337">
    <property type="entry name" value="GFA DOMAIN-CONTAINING PROTEIN"/>
    <property type="match status" value="1"/>
</dbReference>
<dbReference type="GO" id="GO:0016846">
    <property type="term" value="F:carbon-sulfur lyase activity"/>
    <property type="evidence" value="ECO:0007669"/>
    <property type="project" value="InterPro"/>
</dbReference>
<keyword evidence="7" id="KW-1185">Reference proteome</keyword>
<dbReference type="InterPro" id="IPR011057">
    <property type="entry name" value="Mss4-like_sf"/>
</dbReference>
<dbReference type="Pfam" id="PF04828">
    <property type="entry name" value="GFA"/>
    <property type="match status" value="1"/>
</dbReference>
<dbReference type="GO" id="GO:0046872">
    <property type="term" value="F:metal ion binding"/>
    <property type="evidence" value="ECO:0007669"/>
    <property type="project" value="UniProtKB-KW"/>
</dbReference>
<evidence type="ECO:0000313" key="6">
    <source>
        <dbReference type="EMBL" id="SFE89367.1"/>
    </source>
</evidence>
<dbReference type="SUPFAM" id="SSF51316">
    <property type="entry name" value="Mss4-like"/>
    <property type="match status" value="1"/>
</dbReference>
<dbReference type="EMBL" id="FOMX01000022">
    <property type="protein sequence ID" value="SFE89367.1"/>
    <property type="molecule type" value="Genomic_DNA"/>
</dbReference>
<feature type="domain" description="CENP-V/GFA" evidence="5">
    <location>
        <begin position="2"/>
        <end position="116"/>
    </location>
</feature>
<dbReference type="RefSeq" id="WP_096332572.1">
    <property type="nucleotide sequence ID" value="NZ_FOMX01000022.1"/>
</dbReference>
<evidence type="ECO:0000259" key="5">
    <source>
        <dbReference type="PROSITE" id="PS51891"/>
    </source>
</evidence>
<sequence>MPKGSCLCGAVTFEVAGPLPPPNACHCSQCRKQSGHYWASTDVPRAALTVAGEDRLTWFRSSEKVRRGFCSTCGSWLFWDPIFAPKIAVAMGAFDAPTGARLAMHIHVADKGDYYDIGDDLPQHQH</sequence>
<dbReference type="STRING" id="54.SAMN02745121_05942"/>
<organism evidence="6 7">
    <name type="scientific">Nannocystis exedens</name>
    <dbReference type="NCBI Taxonomy" id="54"/>
    <lineage>
        <taxon>Bacteria</taxon>
        <taxon>Pseudomonadati</taxon>
        <taxon>Myxococcota</taxon>
        <taxon>Polyangia</taxon>
        <taxon>Nannocystales</taxon>
        <taxon>Nannocystaceae</taxon>
        <taxon>Nannocystis</taxon>
    </lineage>
</organism>
<keyword evidence="2" id="KW-0479">Metal-binding</keyword>
<dbReference type="Gene3D" id="3.90.1590.10">
    <property type="entry name" value="glutathione-dependent formaldehyde- activating enzyme (gfa)"/>
    <property type="match status" value="1"/>
</dbReference>
<evidence type="ECO:0000256" key="2">
    <source>
        <dbReference type="ARBA" id="ARBA00022723"/>
    </source>
</evidence>
<evidence type="ECO:0000256" key="4">
    <source>
        <dbReference type="ARBA" id="ARBA00023239"/>
    </source>
</evidence>
<reference evidence="7" key="1">
    <citation type="submission" date="2016-10" db="EMBL/GenBank/DDBJ databases">
        <authorList>
            <person name="Varghese N."/>
            <person name="Submissions S."/>
        </authorList>
    </citation>
    <scope>NUCLEOTIDE SEQUENCE [LARGE SCALE GENOMIC DNA]</scope>
    <source>
        <strain evidence="7">ATCC 25963</strain>
    </source>
</reference>
<dbReference type="PANTHER" id="PTHR33337:SF40">
    <property type="entry name" value="CENP-V_GFA DOMAIN-CONTAINING PROTEIN-RELATED"/>
    <property type="match status" value="1"/>
</dbReference>
<dbReference type="AlphaFoldDB" id="A0A1I2E9K7"/>
<evidence type="ECO:0000313" key="7">
    <source>
        <dbReference type="Proteomes" id="UP000199400"/>
    </source>
</evidence>
<dbReference type="PROSITE" id="PS51891">
    <property type="entry name" value="CENP_V_GFA"/>
    <property type="match status" value="1"/>
</dbReference>
<comment type="similarity">
    <text evidence="1">Belongs to the Gfa family.</text>
</comment>
<protein>
    <submittedName>
        <fullName evidence="6">Uncharacterized conserved protein</fullName>
    </submittedName>
</protein>
<evidence type="ECO:0000256" key="1">
    <source>
        <dbReference type="ARBA" id="ARBA00005495"/>
    </source>
</evidence>
<proteinExistence type="inferred from homology"/>